<feature type="chain" id="PRO_5041923985" evidence="1">
    <location>
        <begin position="22"/>
        <end position="95"/>
    </location>
</feature>
<proteinExistence type="predicted"/>
<comment type="caution">
    <text evidence="2">The sequence shown here is derived from an EMBL/GenBank/DDBJ whole genome shotgun (WGS) entry which is preliminary data.</text>
</comment>
<keyword evidence="1" id="KW-0732">Signal</keyword>
<evidence type="ECO:0000313" key="3">
    <source>
        <dbReference type="Proteomes" id="UP001295684"/>
    </source>
</evidence>
<gene>
    <name evidence="2" type="ORF">ECRASSUSDP1_LOCUS23636</name>
</gene>
<dbReference type="EMBL" id="CAMPGE010024319">
    <property type="protein sequence ID" value="CAI2382168.1"/>
    <property type="molecule type" value="Genomic_DNA"/>
</dbReference>
<reference evidence="2" key="1">
    <citation type="submission" date="2023-07" db="EMBL/GenBank/DDBJ databases">
        <authorList>
            <consortium name="AG Swart"/>
            <person name="Singh M."/>
            <person name="Singh A."/>
            <person name="Seah K."/>
            <person name="Emmerich C."/>
        </authorList>
    </citation>
    <scope>NUCLEOTIDE SEQUENCE</scope>
    <source>
        <strain evidence="2">DP1</strain>
    </source>
</reference>
<feature type="signal peptide" evidence="1">
    <location>
        <begin position="1"/>
        <end position="21"/>
    </location>
</feature>
<name>A0AAD1XYW4_EUPCR</name>
<dbReference type="AlphaFoldDB" id="A0AAD1XYW4"/>
<sequence length="95" mass="10889">MRFVKLLLILLVTLFITSAFARPIFLNQDPESSIPKPNACIFFSKGVMTSSWSAFMSLVRLDFAEFRLDLHNARIYFSMALKDCLIPFRSALSSY</sequence>
<organism evidence="2 3">
    <name type="scientific">Euplotes crassus</name>
    <dbReference type="NCBI Taxonomy" id="5936"/>
    <lineage>
        <taxon>Eukaryota</taxon>
        <taxon>Sar</taxon>
        <taxon>Alveolata</taxon>
        <taxon>Ciliophora</taxon>
        <taxon>Intramacronucleata</taxon>
        <taxon>Spirotrichea</taxon>
        <taxon>Hypotrichia</taxon>
        <taxon>Euplotida</taxon>
        <taxon>Euplotidae</taxon>
        <taxon>Moneuplotes</taxon>
    </lineage>
</organism>
<protein>
    <submittedName>
        <fullName evidence="2">Uncharacterized protein</fullName>
    </submittedName>
</protein>
<evidence type="ECO:0000256" key="1">
    <source>
        <dbReference type="SAM" id="SignalP"/>
    </source>
</evidence>
<dbReference type="Proteomes" id="UP001295684">
    <property type="component" value="Unassembled WGS sequence"/>
</dbReference>
<accession>A0AAD1XYW4</accession>
<evidence type="ECO:0000313" key="2">
    <source>
        <dbReference type="EMBL" id="CAI2382168.1"/>
    </source>
</evidence>
<keyword evidence="3" id="KW-1185">Reference proteome</keyword>